<reference evidence="2 3" key="1">
    <citation type="submission" date="2023-01" db="EMBL/GenBank/DDBJ databases">
        <authorList>
            <person name="Kreplak J."/>
        </authorList>
    </citation>
    <scope>NUCLEOTIDE SEQUENCE [LARGE SCALE GENOMIC DNA]</scope>
</reference>
<accession>A0AAV0Z263</accession>
<evidence type="ECO:0000256" key="1">
    <source>
        <dbReference type="SAM" id="Phobius"/>
    </source>
</evidence>
<keyword evidence="1" id="KW-1133">Transmembrane helix</keyword>
<organism evidence="2 3">
    <name type="scientific">Vicia faba</name>
    <name type="common">Broad bean</name>
    <name type="synonym">Faba vulgaris</name>
    <dbReference type="NCBI Taxonomy" id="3906"/>
    <lineage>
        <taxon>Eukaryota</taxon>
        <taxon>Viridiplantae</taxon>
        <taxon>Streptophyta</taxon>
        <taxon>Embryophyta</taxon>
        <taxon>Tracheophyta</taxon>
        <taxon>Spermatophyta</taxon>
        <taxon>Magnoliopsida</taxon>
        <taxon>eudicotyledons</taxon>
        <taxon>Gunneridae</taxon>
        <taxon>Pentapetalae</taxon>
        <taxon>rosids</taxon>
        <taxon>fabids</taxon>
        <taxon>Fabales</taxon>
        <taxon>Fabaceae</taxon>
        <taxon>Papilionoideae</taxon>
        <taxon>50 kb inversion clade</taxon>
        <taxon>NPAAA clade</taxon>
        <taxon>Hologalegina</taxon>
        <taxon>IRL clade</taxon>
        <taxon>Fabeae</taxon>
        <taxon>Vicia</taxon>
    </lineage>
</organism>
<protein>
    <submittedName>
        <fullName evidence="2">Uncharacterized protein</fullName>
    </submittedName>
</protein>
<sequence>MKACSGTLMKCLKTTIKRRPEGRLLHLMLHPDFELVLAWYATGLWTRYLSYYGTSFELSLFLALVMVVNLGIMDACLSPHDGKNDEDEVNSKIGMSNPTFPPLVQFETSSTFTNLHFLRVNHEVGGKTFLLSLTLRLGGVIIVNSEVGAFFMASFAFVVSTESNSVVGTDLRIDFFLELDSPELDESYAMVAGGEFLESEVEKDKHEVALDLK</sequence>
<keyword evidence="1" id="KW-0812">Transmembrane</keyword>
<gene>
    <name evidence="2" type="ORF">VFH_I443840</name>
</gene>
<evidence type="ECO:0000313" key="2">
    <source>
        <dbReference type="EMBL" id="CAI8590505.1"/>
    </source>
</evidence>
<feature type="transmembrane region" description="Helical" evidence="1">
    <location>
        <begin position="58"/>
        <end position="77"/>
    </location>
</feature>
<proteinExistence type="predicted"/>
<keyword evidence="1" id="KW-0472">Membrane</keyword>
<dbReference type="EMBL" id="OX451736">
    <property type="protein sequence ID" value="CAI8590505.1"/>
    <property type="molecule type" value="Genomic_DNA"/>
</dbReference>
<dbReference type="AlphaFoldDB" id="A0AAV0Z263"/>
<evidence type="ECO:0000313" key="3">
    <source>
        <dbReference type="Proteomes" id="UP001157006"/>
    </source>
</evidence>
<keyword evidence="3" id="KW-1185">Reference proteome</keyword>
<dbReference type="Proteomes" id="UP001157006">
    <property type="component" value="Chromosome 1L"/>
</dbReference>
<name>A0AAV0Z263_VICFA</name>